<reference evidence="2 3" key="1">
    <citation type="journal article" date="2016" name="Nat. Commun.">
        <title>Ectomycorrhizal ecology is imprinted in the genome of the dominant symbiotic fungus Cenococcum geophilum.</title>
        <authorList>
            <consortium name="DOE Joint Genome Institute"/>
            <person name="Peter M."/>
            <person name="Kohler A."/>
            <person name="Ohm R.A."/>
            <person name="Kuo A."/>
            <person name="Krutzmann J."/>
            <person name="Morin E."/>
            <person name="Arend M."/>
            <person name="Barry K.W."/>
            <person name="Binder M."/>
            <person name="Choi C."/>
            <person name="Clum A."/>
            <person name="Copeland A."/>
            <person name="Grisel N."/>
            <person name="Haridas S."/>
            <person name="Kipfer T."/>
            <person name="LaButti K."/>
            <person name="Lindquist E."/>
            <person name="Lipzen A."/>
            <person name="Maire R."/>
            <person name="Meier B."/>
            <person name="Mihaltcheva S."/>
            <person name="Molinier V."/>
            <person name="Murat C."/>
            <person name="Poggeler S."/>
            <person name="Quandt C.A."/>
            <person name="Sperisen C."/>
            <person name="Tritt A."/>
            <person name="Tisserant E."/>
            <person name="Crous P.W."/>
            <person name="Henrissat B."/>
            <person name="Nehls U."/>
            <person name="Egli S."/>
            <person name="Spatafora J.W."/>
            <person name="Grigoriev I.V."/>
            <person name="Martin F.M."/>
        </authorList>
    </citation>
    <scope>NUCLEOTIDE SEQUENCE [LARGE SCALE GENOMIC DNA]</scope>
    <source>
        <strain evidence="2 3">CBS 459.81</strain>
    </source>
</reference>
<sequence length="382" mass="42268">MSHKPDTPSNDDNNSKVTHIAAAAQITTPPTAAWRQYIYILLPLTCFSILILLGPHLIPPSTHRTTIIGASLTFTWITTILCFLLATAIYPSNNPPARTIQDAVPWTRRSLLNRLAVNFVYDFLRQGALNPGEIVLNSAISYGITFISSSSPRDPSTTIPAKAELKIALKWTAIVFVVYMLVPSKLDPIANHFFRVYLRVSFISFVDVGLDHLAHPPRSFWSRLLTLLLELLTTSLACMILLTTAYLVPAPHCSKPLYDLLFSYACYSQISPIDPRALHRESMCFEEHGVPQTIAMEMLREPWMADKVAEKCGEHDMQRAWMQACLAVAGKERGHQFGEGECSSMEKTIMMLGTCGEKFGLGPMAQAAAARGVKSWSGGKKG</sequence>
<keyword evidence="1" id="KW-0472">Membrane</keyword>
<evidence type="ECO:0000313" key="2">
    <source>
        <dbReference type="EMBL" id="OCK84049.1"/>
    </source>
</evidence>
<feature type="transmembrane region" description="Helical" evidence="1">
    <location>
        <begin position="225"/>
        <end position="248"/>
    </location>
</feature>
<gene>
    <name evidence="2" type="ORF">K432DRAFT_378957</name>
</gene>
<feature type="transmembrane region" description="Helical" evidence="1">
    <location>
        <begin position="37"/>
        <end position="55"/>
    </location>
</feature>
<dbReference type="AlphaFoldDB" id="A0A8E2JJ70"/>
<accession>A0A8E2JJ70</accession>
<proteinExistence type="predicted"/>
<evidence type="ECO:0000313" key="3">
    <source>
        <dbReference type="Proteomes" id="UP000250266"/>
    </source>
</evidence>
<name>A0A8E2JJ70_9PEZI</name>
<keyword evidence="3" id="KW-1185">Reference proteome</keyword>
<evidence type="ECO:0000256" key="1">
    <source>
        <dbReference type="SAM" id="Phobius"/>
    </source>
</evidence>
<keyword evidence="1" id="KW-0812">Transmembrane</keyword>
<feature type="transmembrane region" description="Helical" evidence="1">
    <location>
        <begin position="67"/>
        <end position="90"/>
    </location>
</feature>
<organism evidence="2 3">
    <name type="scientific">Lepidopterella palustris CBS 459.81</name>
    <dbReference type="NCBI Taxonomy" id="1314670"/>
    <lineage>
        <taxon>Eukaryota</taxon>
        <taxon>Fungi</taxon>
        <taxon>Dikarya</taxon>
        <taxon>Ascomycota</taxon>
        <taxon>Pezizomycotina</taxon>
        <taxon>Dothideomycetes</taxon>
        <taxon>Pleosporomycetidae</taxon>
        <taxon>Mytilinidiales</taxon>
        <taxon>Argynnaceae</taxon>
        <taxon>Lepidopterella</taxon>
    </lineage>
</organism>
<keyword evidence="1" id="KW-1133">Transmembrane helix</keyword>
<feature type="transmembrane region" description="Helical" evidence="1">
    <location>
        <begin position="163"/>
        <end position="182"/>
    </location>
</feature>
<protein>
    <submittedName>
        <fullName evidence="2">Uncharacterized protein</fullName>
    </submittedName>
</protein>
<dbReference type="EMBL" id="KV744846">
    <property type="protein sequence ID" value="OCK84049.1"/>
    <property type="molecule type" value="Genomic_DNA"/>
</dbReference>
<dbReference type="Proteomes" id="UP000250266">
    <property type="component" value="Unassembled WGS sequence"/>
</dbReference>